<dbReference type="EMBL" id="AJTX02000006">
    <property type="protein sequence ID" value="KKI98953.1"/>
    <property type="molecule type" value="Genomic_DNA"/>
</dbReference>
<accession>A0A0M2PWB5</accession>
<evidence type="ECO:0000313" key="2">
    <source>
        <dbReference type="EMBL" id="KKI98953.1"/>
    </source>
</evidence>
<dbReference type="GO" id="GO:0008168">
    <property type="term" value="F:methyltransferase activity"/>
    <property type="evidence" value="ECO:0007669"/>
    <property type="project" value="TreeGrafter"/>
</dbReference>
<dbReference type="OrthoDB" id="649979at2"/>
<organism evidence="2 3">
    <name type="scientific">Prochlorothrix hollandica PCC 9006 = CALU 1027</name>
    <dbReference type="NCBI Taxonomy" id="317619"/>
    <lineage>
        <taxon>Bacteria</taxon>
        <taxon>Bacillati</taxon>
        <taxon>Cyanobacteriota</taxon>
        <taxon>Cyanophyceae</taxon>
        <taxon>Prochlorotrichales</taxon>
        <taxon>Prochlorotrichaceae</taxon>
        <taxon>Prochlorothrix</taxon>
    </lineage>
</organism>
<dbReference type="STRING" id="317619.GCA_000332315_02175"/>
<dbReference type="PANTHER" id="PTHR43464">
    <property type="entry name" value="METHYLTRANSFERASE"/>
    <property type="match status" value="1"/>
</dbReference>
<comment type="caution">
    <text evidence="2">The sequence shown here is derived from an EMBL/GenBank/DDBJ whole genome shotgun (WGS) entry which is preliminary data.</text>
</comment>
<feature type="domain" description="Methyltransferase" evidence="1">
    <location>
        <begin position="60"/>
        <end position="180"/>
    </location>
</feature>
<protein>
    <recommendedName>
        <fullName evidence="1">Methyltransferase domain-containing protein</fullName>
    </recommendedName>
</protein>
<dbReference type="PANTHER" id="PTHR43464:SF91">
    <property type="entry name" value="SLL0487 PROTEIN"/>
    <property type="match status" value="1"/>
</dbReference>
<dbReference type="CDD" id="cd02440">
    <property type="entry name" value="AdoMet_MTases"/>
    <property type="match status" value="1"/>
</dbReference>
<evidence type="ECO:0000259" key="1">
    <source>
        <dbReference type="Pfam" id="PF13847"/>
    </source>
</evidence>
<dbReference type="InterPro" id="IPR029063">
    <property type="entry name" value="SAM-dependent_MTases_sf"/>
</dbReference>
<dbReference type="InterPro" id="IPR025714">
    <property type="entry name" value="Methyltranfer_dom"/>
</dbReference>
<name>A0A0M2PWB5_PROHO</name>
<proteinExistence type="predicted"/>
<evidence type="ECO:0000313" key="3">
    <source>
        <dbReference type="Proteomes" id="UP000034681"/>
    </source>
</evidence>
<dbReference type="Proteomes" id="UP000034681">
    <property type="component" value="Unassembled WGS sequence"/>
</dbReference>
<dbReference type="RefSeq" id="WP_017712594.1">
    <property type="nucleotide sequence ID" value="NZ_KB235937.1"/>
</dbReference>
<gene>
    <name evidence="2" type="ORF">PROH_14090</name>
</gene>
<reference evidence="2" key="1">
    <citation type="submission" date="2012-04" db="EMBL/GenBank/DDBJ databases">
        <authorList>
            <person name="Borisov I.G."/>
            <person name="Ivanikova N.V."/>
            <person name="Pinevich A.V."/>
        </authorList>
    </citation>
    <scope>NUCLEOTIDE SEQUENCE</scope>
    <source>
        <strain evidence="2">CALU 1027</strain>
    </source>
</reference>
<dbReference type="Gene3D" id="3.40.50.150">
    <property type="entry name" value="Vaccinia Virus protein VP39"/>
    <property type="match status" value="1"/>
</dbReference>
<keyword evidence="3" id="KW-1185">Reference proteome</keyword>
<dbReference type="AlphaFoldDB" id="A0A0M2PWB5"/>
<sequence length="451" mass="51314">MSSSPFESPEVHNAAVYQQYDADPYPHFPVEKLPNHPQTLADRNFTTPYYLRYGQVLDPKGKVFLDMGCGSGFKTLALALNHPGAKVVGVDFSPRSIAMAQERAKYHKLDDRLEFHCLNLEDLPNLGYRFDFITCDEVLYLVADPLPFLQMFQSLLTPQGIIRGNFHSRSQRHNFYQAQTLLKDMGIFHGEAGELEVGIIRELFTALKDTTPLKQQVWSAQGNIQQQSPAGDEAIRMNLMLQGDRGFTFPEIQEFLEQTHLEFLEMVDWRTWNLYTLFNEPDNLPAFLGMALPDTDRLTRLHLFDHLQPIHRLLDFWCGHPQDFAPPPPVAEWTPEQWQTSSVHLHSNLCTDTIKAQAIQAIQSLQNFPISQSLPLGGSTLEVLHPLMICLMPLFEQPRSFAFMVAHYLRLNPVNPITDAPTTETEAFHFLTSALTGLEQATHILLCLTES</sequence>
<dbReference type="SUPFAM" id="SSF53335">
    <property type="entry name" value="S-adenosyl-L-methionine-dependent methyltransferases"/>
    <property type="match status" value="1"/>
</dbReference>
<dbReference type="Pfam" id="PF13847">
    <property type="entry name" value="Methyltransf_31"/>
    <property type="match status" value="1"/>
</dbReference>
<dbReference type="eggNOG" id="COG2226">
    <property type="taxonomic scope" value="Bacteria"/>
</dbReference>